<accession>A0A8W7P3W2</accession>
<dbReference type="EnsemblMetazoa" id="ACOM024349-RA">
    <property type="protein sequence ID" value="ACOM024349-PA.1"/>
    <property type="gene ID" value="ACOM024349"/>
</dbReference>
<dbReference type="VEuPathDB" id="VectorBase:ACON2_035664"/>
<evidence type="ECO:0000313" key="2">
    <source>
        <dbReference type="EnsemblMetazoa" id="ACOM024349-PA.1"/>
    </source>
</evidence>
<evidence type="ECO:0000256" key="1">
    <source>
        <dbReference type="SAM" id="MobiDB-lite"/>
    </source>
</evidence>
<name>A0A8W7P3W2_ANOCL</name>
<organism evidence="2">
    <name type="scientific">Anopheles coluzzii</name>
    <name type="common">African malaria mosquito</name>
    <dbReference type="NCBI Taxonomy" id="1518534"/>
    <lineage>
        <taxon>Eukaryota</taxon>
        <taxon>Metazoa</taxon>
        <taxon>Ecdysozoa</taxon>
        <taxon>Arthropoda</taxon>
        <taxon>Hexapoda</taxon>
        <taxon>Insecta</taxon>
        <taxon>Pterygota</taxon>
        <taxon>Neoptera</taxon>
        <taxon>Endopterygota</taxon>
        <taxon>Diptera</taxon>
        <taxon>Nematocera</taxon>
        <taxon>Culicoidea</taxon>
        <taxon>Culicidae</taxon>
        <taxon>Anophelinae</taxon>
        <taxon>Anopheles</taxon>
    </lineage>
</organism>
<sequence length="163" mass="16712">MREPIATAAPALTAGNVASVIVAPSTAATMFGITNAQIVQSFNGLPPLQADCAPAAAIVRAASRASSIGGAGRPSLKSSAAGSSGTSSPVTSVKRNSSSSSFSSGGDRRSVFYTDPEQSSTLSERFVACLKLIIRTSHRAVAGRHDDPWRVRGRLQKPVSEVG</sequence>
<dbReference type="AlphaFoldDB" id="A0A8W7P3W2"/>
<proteinExistence type="predicted"/>
<reference evidence="2" key="1">
    <citation type="submission" date="2022-08" db="UniProtKB">
        <authorList>
            <consortium name="EnsemblMetazoa"/>
        </authorList>
    </citation>
    <scope>IDENTIFICATION</scope>
</reference>
<dbReference type="Proteomes" id="UP000075882">
    <property type="component" value="Unassembled WGS sequence"/>
</dbReference>
<feature type="region of interest" description="Disordered" evidence="1">
    <location>
        <begin position="65"/>
        <end position="110"/>
    </location>
</feature>
<protein>
    <submittedName>
        <fullName evidence="2">Uncharacterized protein</fullName>
    </submittedName>
</protein>
<feature type="compositionally biased region" description="Low complexity" evidence="1">
    <location>
        <begin position="65"/>
        <end position="105"/>
    </location>
</feature>